<dbReference type="Proteomes" id="UP000324800">
    <property type="component" value="Unassembled WGS sequence"/>
</dbReference>
<sequence>SILIANGINSPSSEASIEKESKIQQLEESNRLKDVYEQDEEDDDLFVNVC</sequence>
<reference evidence="2 3" key="1">
    <citation type="submission" date="2019-03" db="EMBL/GenBank/DDBJ databases">
        <title>Single cell metagenomics reveals metabolic interactions within the superorganism composed of flagellate Streblomastix strix and complex community of Bacteroidetes bacteria on its surface.</title>
        <authorList>
            <person name="Treitli S.C."/>
            <person name="Kolisko M."/>
            <person name="Husnik F."/>
            <person name="Keeling P."/>
            <person name="Hampl V."/>
        </authorList>
    </citation>
    <scope>NUCLEOTIDE SEQUENCE [LARGE SCALE GENOMIC DNA]</scope>
    <source>
        <strain evidence="2">ST1C</strain>
    </source>
</reference>
<protein>
    <submittedName>
        <fullName evidence="2">Uncharacterized protein</fullName>
    </submittedName>
</protein>
<evidence type="ECO:0000256" key="1">
    <source>
        <dbReference type="SAM" id="MobiDB-lite"/>
    </source>
</evidence>
<dbReference type="EMBL" id="SNRW01040787">
    <property type="protein sequence ID" value="KAA6341433.1"/>
    <property type="molecule type" value="Genomic_DNA"/>
</dbReference>
<name>A0A5J4S7Z6_9EUKA</name>
<dbReference type="AlphaFoldDB" id="A0A5J4S7Z6"/>
<organism evidence="2 3">
    <name type="scientific">Streblomastix strix</name>
    <dbReference type="NCBI Taxonomy" id="222440"/>
    <lineage>
        <taxon>Eukaryota</taxon>
        <taxon>Metamonada</taxon>
        <taxon>Preaxostyla</taxon>
        <taxon>Oxymonadida</taxon>
        <taxon>Streblomastigidae</taxon>
        <taxon>Streblomastix</taxon>
    </lineage>
</organism>
<gene>
    <name evidence="2" type="ORF">EZS28_052461</name>
</gene>
<evidence type="ECO:0000313" key="2">
    <source>
        <dbReference type="EMBL" id="KAA6341433.1"/>
    </source>
</evidence>
<proteinExistence type="predicted"/>
<feature type="non-terminal residue" evidence="2">
    <location>
        <position position="1"/>
    </location>
</feature>
<comment type="caution">
    <text evidence="2">The sequence shown here is derived from an EMBL/GenBank/DDBJ whole genome shotgun (WGS) entry which is preliminary data.</text>
</comment>
<accession>A0A5J4S7Z6</accession>
<feature type="region of interest" description="Disordered" evidence="1">
    <location>
        <begin position="1"/>
        <end position="22"/>
    </location>
</feature>
<evidence type="ECO:0000313" key="3">
    <source>
        <dbReference type="Proteomes" id="UP000324800"/>
    </source>
</evidence>